<dbReference type="SMART" id="SM00852">
    <property type="entry name" value="MoCF_biosynth"/>
    <property type="match status" value="1"/>
</dbReference>
<dbReference type="SUPFAM" id="SSF53218">
    <property type="entry name" value="Molybdenum cofactor biosynthesis proteins"/>
    <property type="match status" value="1"/>
</dbReference>
<gene>
    <name evidence="4" type="ORF">FLB61_12645</name>
</gene>
<dbReference type="InterPro" id="IPR036425">
    <property type="entry name" value="MoaB/Mog-like_dom_sf"/>
</dbReference>
<evidence type="ECO:0000313" key="4">
    <source>
        <dbReference type="EMBL" id="MBY0759906.1"/>
    </source>
</evidence>
<comment type="pathway">
    <text evidence="1">Cofactor biosynthesis; molybdopterin biosynthesis.</text>
</comment>
<sequence>MTQMDKKKIIGTVKAICISEKRGTEKKPVQKAFFRKDYGIEGDAHAGNWHRQVSLLSYDKVLEFNQRGADVSDGAFGENLVVEGIDFRSLPVGTILTCGDVVLKMSQIGKECHTHCQIYHRMGECIMPTQGVFAEVLSSGVIRKGDSMTVRIPDGTEPFTAAVITMSDKGSLGLREDKSGPAMETALLEAGFRVIEKQILPDEKERLKKELIRLSDQRQVDLILTSGGTGFSERDTTPEATLEVMTRNAPGIAEAIRYESMKYTKRAMLSRGVSVIREKTLIVNLPGSPKAVKESMEIILDSVIHGLGILKGSESECGRS</sequence>
<keyword evidence="2" id="KW-0501">Molybdenum cofactor biosynthesis</keyword>
<comment type="caution">
    <text evidence="4">The sequence shown here is derived from an EMBL/GenBank/DDBJ whole genome shotgun (WGS) entry which is preliminary data.</text>
</comment>
<dbReference type="EMBL" id="VIRV01000033">
    <property type="protein sequence ID" value="MBY0759906.1"/>
    <property type="molecule type" value="Genomic_DNA"/>
</dbReference>
<dbReference type="PANTHER" id="PTHR43764:SF1">
    <property type="entry name" value="MOLYBDOPTERIN MOLYBDOTRANSFERASE"/>
    <property type="match status" value="1"/>
</dbReference>
<evidence type="ECO:0000259" key="3">
    <source>
        <dbReference type="PROSITE" id="PS51340"/>
    </source>
</evidence>
<accession>A0ABS7L9Y9</accession>
<dbReference type="InterPro" id="IPR051920">
    <property type="entry name" value="MPT_Adenylyltrnsfr/MoaC-Rel"/>
</dbReference>
<dbReference type="CDD" id="cd00886">
    <property type="entry name" value="MogA_MoaB"/>
    <property type="match status" value="1"/>
</dbReference>
<dbReference type="NCBIfam" id="TIGR00177">
    <property type="entry name" value="molyb_syn"/>
    <property type="match status" value="1"/>
</dbReference>
<dbReference type="PANTHER" id="PTHR43764">
    <property type="entry name" value="MOLYBDENUM COFACTOR BIOSYNTHESIS"/>
    <property type="match status" value="1"/>
</dbReference>
<dbReference type="SUPFAM" id="SSF50800">
    <property type="entry name" value="PK beta-barrel domain-like"/>
    <property type="match status" value="1"/>
</dbReference>
<dbReference type="Pfam" id="PF03473">
    <property type="entry name" value="MOSC"/>
    <property type="match status" value="1"/>
</dbReference>
<evidence type="ECO:0000256" key="1">
    <source>
        <dbReference type="ARBA" id="ARBA00005046"/>
    </source>
</evidence>
<dbReference type="InterPro" id="IPR001453">
    <property type="entry name" value="MoaB/Mog_dom"/>
</dbReference>
<evidence type="ECO:0000256" key="2">
    <source>
        <dbReference type="ARBA" id="ARBA00023150"/>
    </source>
</evidence>
<dbReference type="Gene3D" id="3.40.980.10">
    <property type="entry name" value="MoaB/Mog-like domain"/>
    <property type="match status" value="1"/>
</dbReference>
<dbReference type="Pfam" id="PF00994">
    <property type="entry name" value="MoCF_biosynth"/>
    <property type="match status" value="1"/>
</dbReference>
<dbReference type="PROSITE" id="PS51340">
    <property type="entry name" value="MOSC"/>
    <property type="match status" value="1"/>
</dbReference>
<proteinExistence type="predicted"/>
<dbReference type="Gene3D" id="2.40.33.20">
    <property type="entry name" value="PK beta-barrel domain-like"/>
    <property type="match status" value="1"/>
</dbReference>
<dbReference type="InterPro" id="IPR011037">
    <property type="entry name" value="Pyrv_Knase-like_insert_dom_sf"/>
</dbReference>
<dbReference type="Proteomes" id="UP000779049">
    <property type="component" value="Unassembled WGS sequence"/>
</dbReference>
<feature type="domain" description="MOSC" evidence="3">
    <location>
        <begin position="26"/>
        <end position="151"/>
    </location>
</feature>
<protein>
    <submittedName>
        <fullName evidence="4">MOSC domain-containing protein</fullName>
    </submittedName>
</protein>
<name>A0ABS7L9Y9_9FIRM</name>
<organism evidence="4 5">
    <name type="scientific">Sellimonas caecigallum</name>
    <dbReference type="NCBI Taxonomy" id="2592333"/>
    <lineage>
        <taxon>Bacteria</taxon>
        <taxon>Bacillati</taxon>
        <taxon>Bacillota</taxon>
        <taxon>Clostridia</taxon>
        <taxon>Lachnospirales</taxon>
        <taxon>Lachnospiraceae</taxon>
        <taxon>Sellimonas</taxon>
    </lineage>
</organism>
<keyword evidence="5" id="KW-1185">Reference proteome</keyword>
<reference evidence="4 5" key="1">
    <citation type="journal article" date="2020" name="New Microbes New Infect">
        <title>Sellimonas caecigallum sp. nov., description and genome sequence of a new member of the Sellimonas genus isolated from the cecum of feral chicken.</title>
        <authorList>
            <person name="Wongkuna S."/>
            <person name="Ghimire S."/>
            <person name="Antony L."/>
            <person name="Chankhamhaengdecha S."/>
            <person name="Janvilisri T."/>
            <person name="Scaria J."/>
        </authorList>
    </citation>
    <scope>NUCLEOTIDE SEQUENCE [LARGE SCALE GENOMIC DNA]</scope>
    <source>
        <strain evidence="4 5">SW451</strain>
    </source>
</reference>
<evidence type="ECO:0000313" key="5">
    <source>
        <dbReference type="Proteomes" id="UP000779049"/>
    </source>
</evidence>
<dbReference type="InterPro" id="IPR005302">
    <property type="entry name" value="MoCF_Sase_C"/>
</dbReference>